<proteinExistence type="predicted"/>
<protein>
    <submittedName>
        <fullName evidence="1">Uncharacterized protein</fullName>
    </submittedName>
</protein>
<name>A0A061FP10_THECC</name>
<dbReference type="InParanoid" id="A0A061FP10"/>
<reference evidence="1 2" key="1">
    <citation type="journal article" date="2013" name="Genome Biol.">
        <title>The genome sequence of the most widely cultivated cacao type and its use to identify candidate genes regulating pod color.</title>
        <authorList>
            <person name="Motamayor J.C."/>
            <person name="Mockaitis K."/>
            <person name="Schmutz J."/>
            <person name="Haiminen N."/>
            <person name="Iii D.L."/>
            <person name="Cornejo O."/>
            <person name="Findley S.D."/>
            <person name="Zheng P."/>
            <person name="Utro F."/>
            <person name="Royaert S."/>
            <person name="Saski C."/>
            <person name="Jenkins J."/>
            <person name="Podicheti R."/>
            <person name="Zhao M."/>
            <person name="Scheffler B.E."/>
            <person name="Stack J.C."/>
            <person name="Feltus F.A."/>
            <person name="Mustiga G.M."/>
            <person name="Amores F."/>
            <person name="Phillips W."/>
            <person name="Marelli J.P."/>
            <person name="May G.D."/>
            <person name="Shapiro H."/>
            <person name="Ma J."/>
            <person name="Bustamante C.D."/>
            <person name="Schnell R.J."/>
            <person name="Main D."/>
            <person name="Gilbert D."/>
            <person name="Parida L."/>
            <person name="Kuhn D.N."/>
        </authorList>
    </citation>
    <scope>NUCLEOTIDE SEQUENCE [LARGE SCALE GENOMIC DNA]</scope>
    <source>
        <strain evidence="2">cv. Matina 1-6</strain>
    </source>
</reference>
<sequence length="130" mass="14727">MVPVNALIIHDFLKEVSLSSYQKKRKDSILSKALTHMDPASLSSNILQPLKTFLALSPILPLIPFTPISIFIESDFDLLLLPIWSYFQLAKAQVLFNADFIISLSPSSMHPVRKGYGVRQRQCQLSNQRE</sequence>
<evidence type="ECO:0000313" key="2">
    <source>
        <dbReference type="Proteomes" id="UP000026915"/>
    </source>
</evidence>
<dbReference type="Proteomes" id="UP000026915">
    <property type="component" value="Chromosome 8"/>
</dbReference>
<accession>A0A061FP10</accession>
<evidence type="ECO:0000313" key="1">
    <source>
        <dbReference type="EMBL" id="EOY16239.1"/>
    </source>
</evidence>
<dbReference type="EMBL" id="CM001886">
    <property type="protein sequence ID" value="EOY16239.1"/>
    <property type="molecule type" value="Genomic_DNA"/>
</dbReference>
<dbReference type="HOGENOM" id="CLU_1941903_0_0_1"/>
<gene>
    <name evidence="1" type="ORF">TCM_035080</name>
</gene>
<dbReference type="Gramene" id="EOY16239">
    <property type="protein sequence ID" value="EOY16239"/>
    <property type="gene ID" value="TCM_035080"/>
</dbReference>
<keyword evidence="2" id="KW-1185">Reference proteome</keyword>
<dbReference type="AlphaFoldDB" id="A0A061FP10"/>
<organism evidence="1 2">
    <name type="scientific">Theobroma cacao</name>
    <name type="common">Cacao</name>
    <name type="synonym">Cocoa</name>
    <dbReference type="NCBI Taxonomy" id="3641"/>
    <lineage>
        <taxon>Eukaryota</taxon>
        <taxon>Viridiplantae</taxon>
        <taxon>Streptophyta</taxon>
        <taxon>Embryophyta</taxon>
        <taxon>Tracheophyta</taxon>
        <taxon>Spermatophyta</taxon>
        <taxon>Magnoliopsida</taxon>
        <taxon>eudicotyledons</taxon>
        <taxon>Gunneridae</taxon>
        <taxon>Pentapetalae</taxon>
        <taxon>rosids</taxon>
        <taxon>malvids</taxon>
        <taxon>Malvales</taxon>
        <taxon>Malvaceae</taxon>
        <taxon>Byttnerioideae</taxon>
        <taxon>Theobroma</taxon>
    </lineage>
</organism>